<proteinExistence type="predicted"/>
<evidence type="ECO:0000313" key="2">
    <source>
        <dbReference type="Proteomes" id="UP000238415"/>
    </source>
</evidence>
<dbReference type="EMBL" id="PVXM01000012">
    <property type="protein sequence ID" value="PRR74216.1"/>
    <property type="molecule type" value="Genomic_DNA"/>
</dbReference>
<name>A0A2T0AUM5_9FIRM</name>
<dbReference type="AlphaFoldDB" id="A0A2T0AUM5"/>
<gene>
    <name evidence="1" type="ORF">MOHU_09150</name>
</gene>
<organism evidence="1 2">
    <name type="scientific">Neomoorella humiferrea</name>
    <dbReference type="NCBI Taxonomy" id="676965"/>
    <lineage>
        <taxon>Bacteria</taxon>
        <taxon>Bacillati</taxon>
        <taxon>Bacillota</taxon>
        <taxon>Clostridia</taxon>
        <taxon>Neomoorellales</taxon>
        <taxon>Neomoorellaceae</taxon>
        <taxon>Neomoorella</taxon>
    </lineage>
</organism>
<comment type="caution">
    <text evidence="1">The sequence shown here is derived from an EMBL/GenBank/DDBJ whole genome shotgun (WGS) entry which is preliminary data.</text>
</comment>
<protein>
    <submittedName>
        <fullName evidence="1">Uncharacterized protein</fullName>
    </submittedName>
</protein>
<accession>A0A2T0AUM5</accession>
<keyword evidence="2" id="KW-1185">Reference proteome</keyword>
<evidence type="ECO:0000313" key="1">
    <source>
        <dbReference type="EMBL" id="PRR74216.1"/>
    </source>
</evidence>
<sequence length="45" mass="5011">MCFRPTAISRKIKCPSCGKEVTIFEGIKQKKCPHCKADLETAGQK</sequence>
<dbReference type="Proteomes" id="UP000238415">
    <property type="component" value="Unassembled WGS sequence"/>
</dbReference>
<reference evidence="1 2" key="1">
    <citation type="submission" date="2018-03" db="EMBL/GenBank/DDBJ databases">
        <title>Genome sequence of Moorella humiferrea DSM 23265.</title>
        <authorList>
            <person name="Poehlein A."/>
            <person name="Daniel R."/>
        </authorList>
    </citation>
    <scope>NUCLEOTIDE SEQUENCE [LARGE SCALE GENOMIC DNA]</scope>
    <source>
        <strain evidence="1 2">DSM 23265</strain>
    </source>
</reference>
<dbReference type="Gene3D" id="2.20.25.10">
    <property type="match status" value="1"/>
</dbReference>